<dbReference type="OrthoDB" id="6461773at2759"/>
<dbReference type="EMBL" id="BGPR01251006">
    <property type="protein sequence ID" value="GBM42039.1"/>
    <property type="molecule type" value="Genomic_DNA"/>
</dbReference>
<dbReference type="SUPFAM" id="SSF56496">
    <property type="entry name" value="Fibrinogen C-terminal domain-like"/>
    <property type="match status" value="1"/>
</dbReference>
<evidence type="ECO:0000313" key="2">
    <source>
        <dbReference type="EMBL" id="GBM42039.1"/>
    </source>
</evidence>
<sequence>RSGGWWKNGRRTSSLNGLNLFESYRVATLDGITWVTFGGFVNSLRSTEMKIRPKKLN</sequence>
<dbReference type="Proteomes" id="UP000499080">
    <property type="component" value="Unassembled WGS sequence"/>
</dbReference>
<accession>A0A4Y2FL95</accession>
<proteinExistence type="predicted"/>
<feature type="non-terminal residue" evidence="3">
    <location>
        <position position="1"/>
    </location>
</feature>
<name>A0A4Y2FL95_ARAVE</name>
<dbReference type="AlphaFoldDB" id="A0A4Y2FL95"/>
<feature type="domain" description="Fibrinogen C-terminal" evidence="1">
    <location>
        <begin position="2"/>
        <end position="54"/>
    </location>
</feature>
<comment type="caution">
    <text evidence="3">The sequence shown here is derived from an EMBL/GenBank/DDBJ whole genome shotgun (WGS) entry which is preliminary data.</text>
</comment>
<evidence type="ECO:0000313" key="3">
    <source>
        <dbReference type="EMBL" id="GBM42242.1"/>
    </source>
</evidence>
<gene>
    <name evidence="3" type="ORF">AVEN_205970_1</name>
    <name evidence="2" type="ORF">AVEN_80087_1</name>
</gene>
<dbReference type="Gene3D" id="3.90.215.10">
    <property type="entry name" value="Gamma Fibrinogen, chain A, domain 1"/>
    <property type="match status" value="1"/>
</dbReference>
<protein>
    <recommendedName>
        <fullName evidence="1">Fibrinogen C-terminal domain-containing protein</fullName>
    </recommendedName>
</protein>
<dbReference type="InterPro" id="IPR014716">
    <property type="entry name" value="Fibrinogen_a/b/g_C_1"/>
</dbReference>
<dbReference type="EMBL" id="BGPR01251071">
    <property type="protein sequence ID" value="GBM42242.1"/>
    <property type="molecule type" value="Genomic_DNA"/>
</dbReference>
<reference evidence="3 4" key="1">
    <citation type="journal article" date="2019" name="Sci. Rep.">
        <title>Orb-weaving spider Araneus ventricosus genome elucidates the spidroin gene catalogue.</title>
        <authorList>
            <person name="Kono N."/>
            <person name="Nakamura H."/>
            <person name="Ohtoshi R."/>
            <person name="Moran D.A.P."/>
            <person name="Shinohara A."/>
            <person name="Yoshida Y."/>
            <person name="Fujiwara M."/>
            <person name="Mori M."/>
            <person name="Tomita M."/>
            <person name="Arakawa K."/>
        </authorList>
    </citation>
    <scope>NUCLEOTIDE SEQUENCE [LARGE SCALE GENOMIC DNA]</scope>
</reference>
<organism evidence="3 4">
    <name type="scientific">Araneus ventricosus</name>
    <name type="common">Orbweaver spider</name>
    <name type="synonym">Epeira ventricosa</name>
    <dbReference type="NCBI Taxonomy" id="182803"/>
    <lineage>
        <taxon>Eukaryota</taxon>
        <taxon>Metazoa</taxon>
        <taxon>Ecdysozoa</taxon>
        <taxon>Arthropoda</taxon>
        <taxon>Chelicerata</taxon>
        <taxon>Arachnida</taxon>
        <taxon>Araneae</taxon>
        <taxon>Araneomorphae</taxon>
        <taxon>Entelegynae</taxon>
        <taxon>Araneoidea</taxon>
        <taxon>Araneidae</taxon>
        <taxon>Araneus</taxon>
    </lineage>
</organism>
<evidence type="ECO:0000259" key="1">
    <source>
        <dbReference type="Pfam" id="PF00147"/>
    </source>
</evidence>
<evidence type="ECO:0000313" key="4">
    <source>
        <dbReference type="Proteomes" id="UP000499080"/>
    </source>
</evidence>
<keyword evidence="4" id="KW-1185">Reference proteome</keyword>
<dbReference type="InterPro" id="IPR002181">
    <property type="entry name" value="Fibrinogen_a/b/g_C_dom"/>
</dbReference>
<dbReference type="InterPro" id="IPR036056">
    <property type="entry name" value="Fibrinogen-like_C"/>
</dbReference>
<dbReference type="Pfam" id="PF00147">
    <property type="entry name" value="Fibrinogen_C"/>
    <property type="match status" value="1"/>
</dbReference>